<dbReference type="GO" id="GO:0006788">
    <property type="term" value="P:heme oxidation"/>
    <property type="evidence" value="ECO:0007669"/>
    <property type="project" value="InterPro"/>
</dbReference>
<organism evidence="1 2">
    <name type="scientific">Spirosoma agri</name>
    <dbReference type="NCBI Taxonomy" id="1987381"/>
    <lineage>
        <taxon>Bacteria</taxon>
        <taxon>Pseudomonadati</taxon>
        <taxon>Bacteroidota</taxon>
        <taxon>Cytophagia</taxon>
        <taxon>Cytophagales</taxon>
        <taxon>Cytophagaceae</taxon>
        <taxon>Spirosoma</taxon>
    </lineage>
</organism>
<protein>
    <submittedName>
        <fullName evidence="1">Biliverdin-producing heme oxygenase</fullName>
    </submittedName>
</protein>
<sequence length="190" mass="21753">MISLPERLRHETRPEHEQTEVLFYTESLQNGTLTVGKYSHLLRTHLVFHRALESAIDRYPAFFQEYDATNRQKTPWLLADLAALHVPEPQESVNLFADWSPVELLGAAYVGEGSMLGGTVIWKMLQHNQAVLPLLTHARFFRGYGSETGTRWRTFSAFLVQRGVDFPDEVVTSAKHAFTAYQTVFQQTKE</sequence>
<dbReference type="Gene3D" id="1.20.910.10">
    <property type="entry name" value="Heme oxygenase-like"/>
    <property type="match status" value="1"/>
</dbReference>
<evidence type="ECO:0000313" key="2">
    <source>
        <dbReference type="Proteomes" id="UP000477386"/>
    </source>
</evidence>
<dbReference type="Pfam" id="PF01126">
    <property type="entry name" value="Heme_oxygenase"/>
    <property type="match status" value="1"/>
</dbReference>
<dbReference type="GO" id="GO:0004392">
    <property type="term" value="F:heme oxygenase (decyclizing) activity"/>
    <property type="evidence" value="ECO:0007669"/>
    <property type="project" value="InterPro"/>
</dbReference>
<dbReference type="InterPro" id="IPR016053">
    <property type="entry name" value="Haem_Oase-like"/>
</dbReference>
<accession>A0A6M0IED7</accession>
<reference evidence="1 2" key="1">
    <citation type="submission" date="2020-02" db="EMBL/GenBank/DDBJ databases">
        <title>Draft genome sequence of two Spirosoma agri KCTC 52727 and Spirosoma terrae KCTC 52035.</title>
        <authorList>
            <person name="Rojas J."/>
            <person name="Ambika Manirajan B."/>
            <person name="Ratering S."/>
            <person name="Suarez C."/>
            <person name="Schnell S."/>
        </authorList>
    </citation>
    <scope>NUCLEOTIDE SEQUENCE [LARGE SCALE GENOMIC DNA]</scope>
    <source>
        <strain evidence="1 2">KCTC 52727</strain>
    </source>
</reference>
<keyword evidence="2" id="KW-1185">Reference proteome</keyword>
<dbReference type="RefSeq" id="WP_164035471.1">
    <property type="nucleotide sequence ID" value="NZ_JAAGNZ010000001.1"/>
</dbReference>
<proteinExistence type="predicted"/>
<dbReference type="EMBL" id="JAAGNZ010000001">
    <property type="protein sequence ID" value="NEU66197.1"/>
    <property type="molecule type" value="Genomic_DNA"/>
</dbReference>
<comment type="caution">
    <text evidence="1">The sequence shown here is derived from an EMBL/GenBank/DDBJ whole genome shotgun (WGS) entry which is preliminary data.</text>
</comment>
<gene>
    <name evidence="1" type="ORF">GK091_04835</name>
</gene>
<name>A0A6M0IED7_9BACT</name>
<dbReference type="CDD" id="cd19166">
    <property type="entry name" value="HemeO-bac"/>
    <property type="match status" value="1"/>
</dbReference>
<dbReference type="InterPro" id="IPR016084">
    <property type="entry name" value="Haem_Oase-like_multi-hlx"/>
</dbReference>
<dbReference type="AlphaFoldDB" id="A0A6M0IED7"/>
<dbReference type="Proteomes" id="UP000477386">
    <property type="component" value="Unassembled WGS sequence"/>
</dbReference>
<evidence type="ECO:0000313" key="1">
    <source>
        <dbReference type="EMBL" id="NEU66197.1"/>
    </source>
</evidence>
<dbReference type="SUPFAM" id="SSF48613">
    <property type="entry name" value="Heme oxygenase-like"/>
    <property type="match status" value="1"/>
</dbReference>